<evidence type="ECO:0000313" key="8">
    <source>
        <dbReference type="EMBL" id="RFT06484.1"/>
    </source>
</evidence>
<dbReference type="Gene3D" id="1.10.3720.10">
    <property type="entry name" value="MetI-like"/>
    <property type="match status" value="1"/>
</dbReference>
<dbReference type="Proteomes" id="UP000260649">
    <property type="component" value="Unassembled WGS sequence"/>
</dbReference>
<keyword evidence="3 6" id="KW-0812">Transmembrane</keyword>
<dbReference type="InterPro" id="IPR000515">
    <property type="entry name" value="MetI-like"/>
</dbReference>
<dbReference type="Pfam" id="PF00528">
    <property type="entry name" value="BPD_transp_1"/>
    <property type="match status" value="1"/>
</dbReference>
<keyword evidence="5 6" id="KW-0472">Membrane</keyword>
<evidence type="ECO:0000259" key="7">
    <source>
        <dbReference type="PROSITE" id="PS50928"/>
    </source>
</evidence>
<evidence type="ECO:0000256" key="5">
    <source>
        <dbReference type="ARBA" id="ARBA00023136"/>
    </source>
</evidence>
<evidence type="ECO:0000256" key="6">
    <source>
        <dbReference type="RuleBase" id="RU363032"/>
    </source>
</evidence>
<feature type="transmembrane region" description="Helical" evidence="6">
    <location>
        <begin position="181"/>
        <end position="198"/>
    </location>
</feature>
<dbReference type="AlphaFoldDB" id="A0A3E2B3C4"/>
<sequence>MSDYLEIYVTKWDELVEEFLRHLSMTSLAVLLALVIGVPLGIFITRHKKLSAVVIAVANVMQSIPCMALLALGIPVFGIGEKLAVFMVFVYAFLPILKNTYTGIAGISPVSLEVARGIGLTRAQQLTRVELPMAVPYVMSGIRIAAVSAVSTMTIAAFAGANGLGWFIVLGMNSRNYPLTLMGAVAASVMALALDFLLGRVEKAVTSEGLLPPDQIKNLSRTVRRRRRNVAWGLCVALIGVSVLSYAALI</sequence>
<keyword evidence="2 6" id="KW-0813">Transport</keyword>
<keyword evidence="9" id="KW-1185">Reference proteome</keyword>
<evidence type="ECO:0000256" key="4">
    <source>
        <dbReference type="ARBA" id="ARBA00022989"/>
    </source>
</evidence>
<reference evidence="8 9" key="1">
    <citation type="submission" date="2018-07" db="EMBL/GenBank/DDBJ databases">
        <title>GABA Modulating Bacteria of the Human Gut Microbiota.</title>
        <authorList>
            <person name="Strandwitz P."/>
            <person name="Kim K.H."/>
            <person name="Terekhova D."/>
            <person name="Liu J.K."/>
            <person name="Sharma A."/>
            <person name="Levering J."/>
            <person name="Mcdonald D."/>
            <person name="Dietrich D."/>
            <person name="Ramadhar T.R."/>
            <person name="Lekbua A."/>
            <person name="Mroue N."/>
            <person name="Liston C."/>
            <person name="Stewart E.J."/>
            <person name="Dubin M.J."/>
            <person name="Zengler K."/>
            <person name="Knight R."/>
            <person name="Gilbert J.A."/>
            <person name="Clardy J."/>
            <person name="Lewis K."/>
        </authorList>
    </citation>
    <scope>NUCLEOTIDE SEQUENCE [LARGE SCALE GENOMIC DNA]</scope>
    <source>
        <strain evidence="8 9">KLE1738</strain>
    </source>
</reference>
<comment type="subcellular location">
    <subcellularLocation>
        <location evidence="6">Cell membrane</location>
        <topology evidence="6">Multi-pass membrane protein</topology>
    </subcellularLocation>
    <subcellularLocation>
        <location evidence="1">Membrane</location>
        <topology evidence="1">Multi-pass membrane protein</topology>
    </subcellularLocation>
</comment>
<proteinExistence type="inferred from homology"/>
<dbReference type="PROSITE" id="PS50928">
    <property type="entry name" value="ABC_TM1"/>
    <property type="match status" value="1"/>
</dbReference>
<dbReference type="InterPro" id="IPR051204">
    <property type="entry name" value="ABC_transp_perm/SBD"/>
</dbReference>
<dbReference type="GO" id="GO:0005886">
    <property type="term" value="C:plasma membrane"/>
    <property type="evidence" value="ECO:0007669"/>
    <property type="project" value="UniProtKB-SubCell"/>
</dbReference>
<evidence type="ECO:0000313" key="9">
    <source>
        <dbReference type="Proteomes" id="UP000260649"/>
    </source>
</evidence>
<dbReference type="OrthoDB" id="9801163at2"/>
<organism evidence="8 9">
    <name type="scientific">Evtepia gabavorous</name>
    <dbReference type="NCBI Taxonomy" id="2211183"/>
    <lineage>
        <taxon>Bacteria</taxon>
        <taxon>Bacillati</taxon>
        <taxon>Bacillota</taxon>
        <taxon>Clostridia</taxon>
        <taxon>Eubacteriales</taxon>
        <taxon>Evtepia</taxon>
    </lineage>
</organism>
<accession>A0A3E2B3C4</accession>
<keyword evidence="4 6" id="KW-1133">Transmembrane helix</keyword>
<comment type="similarity">
    <text evidence="6">Belongs to the binding-protein-dependent transport system permease family.</text>
</comment>
<comment type="caution">
    <text evidence="8">The sequence shown here is derived from an EMBL/GenBank/DDBJ whole genome shotgun (WGS) entry which is preliminary data.</text>
</comment>
<dbReference type="GO" id="GO:0031460">
    <property type="term" value="P:glycine betaine transport"/>
    <property type="evidence" value="ECO:0007669"/>
    <property type="project" value="TreeGrafter"/>
</dbReference>
<evidence type="ECO:0000256" key="3">
    <source>
        <dbReference type="ARBA" id="ARBA00022692"/>
    </source>
</evidence>
<dbReference type="SUPFAM" id="SSF161098">
    <property type="entry name" value="MetI-like"/>
    <property type="match status" value="1"/>
</dbReference>
<feature type="domain" description="ABC transmembrane type-1" evidence="7">
    <location>
        <begin position="19"/>
        <end position="198"/>
    </location>
</feature>
<protein>
    <submittedName>
        <fullName evidence="8">ABC transporter permease</fullName>
    </submittedName>
</protein>
<evidence type="ECO:0000256" key="2">
    <source>
        <dbReference type="ARBA" id="ARBA00022448"/>
    </source>
</evidence>
<gene>
    <name evidence="8" type="ORF">DV520_07585</name>
</gene>
<dbReference type="PANTHER" id="PTHR30177:SF4">
    <property type="entry name" value="OSMOPROTECTANT IMPORT PERMEASE PROTEIN OSMW"/>
    <property type="match status" value="1"/>
</dbReference>
<feature type="transmembrane region" description="Helical" evidence="6">
    <location>
        <begin position="83"/>
        <end position="101"/>
    </location>
</feature>
<dbReference type="GO" id="GO:0055085">
    <property type="term" value="P:transmembrane transport"/>
    <property type="evidence" value="ECO:0007669"/>
    <property type="project" value="InterPro"/>
</dbReference>
<dbReference type="CDD" id="cd06261">
    <property type="entry name" value="TM_PBP2"/>
    <property type="match status" value="1"/>
</dbReference>
<dbReference type="PANTHER" id="PTHR30177">
    <property type="entry name" value="GLYCINE BETAINE/L-PROLINE TRANSPORT SYSTEM PERMEASE PROTEIN PROW"/>
    <property type="match status" value="1"/>
</dbReference>
<feature type="transmembrane region" description="Helical" evidence="6">
    <location>
        <begin position="230"/>
        <end position="249"/>
    </location>
</feature>
<feature type="transmembrane region" description="Helical" evidence="6">
    <location>
        <begin position="50"/>
        <end position="77"/>
    </location>
</feature>
<feature type="transmembrane region" description="Helical" evidence="6">
    <location>
        <begin position="144"/>
        <end position="169"/>
    </location>
</feature>
<evidence type="ECO:0000256" key="1">
    <source>
        <dbReference type="ARBA" id="ARBA00004141"/>
    </source>
</evidence>
<dbReference type="InterPro" id="IPR035906">
    <property type="entry name" value="MetI-like_sf"/>
</dbReference>
<dbReference type="EMBL" id="QQRQ01000010">
    <property type="protein sequence ID" value="RFT06484.1"/>
    <property type="molecule type" value="Genomic_DNA"/>
</dbReference>
<name>A0A3E2B3C4_9FIRM</name>
<feature type="transmembrane region" description="Helical" evidence="6">
    <location>
        <begin position="20"/>
        <end position="43"/>
    </location>
</feature>
<dbReference type="FunFam" id="1.10.3720.10:FF:000001">
    <property type="entry name" value="Glycine betaine ABC transporter, permease"/>
    <property type="match status" value="1"/>
</dbReference>